<dbReference type="InterPro" id="IPR017907">
    <property type="entry name" value="Znf_RING_CS"/>
</dbReference>
<dbReference type="PANTHER" id="PTHR47094">
    <property type="entry name" value="ELFLESS, ISOFORM B"/>
    <property type="match status" value="1"/>
</dbReference>
<organism evidence="7 8">
    <name type="scientific">Clitoria ternatea</name>
    <name type="common">Butterfly pea</name>
    <dbReference type="NCBI Taxonomy" id="43366"/>
    <lineage>
        <taxon>Eukaryota</taxon>
        <taxon>Viridiplantae</taxon>
        <taxon>Streptophyta</taxon>
        <taxon>Embryophyta</taxon>
        <taxon>Tracheophyta</taxon>
        <taxon>Spermatophyta</taxon>
        <taxon>Magnoliopsida</taxon>
        <taxon>eudicotyledons</taxon>
        <taxon>Gunneridae</taxon>
        <taxon>Pentapetalae</taxon>
        <taxon>rosids</taxon>
        <taxon>fabids</taxon>
        <taxon>Fabales</taxon>
        <taxon>Fabaceae</taxon>
        <taxon>Papilionoideae</taxon>
        <taxon>50 kb inversion clade</taxon>
        <taxon>NPAAA clade</taxon>
        <taxon>indigoferoid/millettioid clade</taxon>
        <taxon>Phaseoleae</taxon>
        <taxon>Clitoria</taxon>
    </lineage>
</organism>
<dbReference type="Proteomes" id="UP001359559">
    <property type="component" value="Unassembled WGS sequence"/>
</dbReference>
<accession>A0AAN9PTP8</accession>
<dbReference type="EMBL" id="JAYKXN010000002">
    <property type="protein sequence ID" value="KAK7310326.1"/>
    <property type="molecule type" value="Genomic_DNA"/>
</dbReference>
<dbReference type="GO" id="GO:0008270">
    <property type="term" value="F:zinc ion binding"/>
    <property type="evidence" value="ECO:0007669"/>
    <property type="project" value="UniProtKB-KW"/>
</dbReference>
<dbReference type="Gene3D" id="3.30.40.10">
    <property type="entry name" value="Zinc/RING finger domain, C3HC4 (zinc finger)"/>
    <property type="match status" value="1"/>
</dbReference>
<keyword evidence="8" id="KW-1185">Reference proteome</keyword>
<feature type="region of interest" description="Disordered" evidence="5">
    <location>
        <begin position="19"/>
        <end position="50"/>
    </location>
</feature>
<keyword evidence="1" id="KW-0479">Metal-binding</keyword>
<protein>
    <recommendedName>
        <fullName evidence="6">RING-type domain-containing protein</fullName>
    </recommendedName>
</protein>
<evidence type="ECO:0000256" key="2">
    <source>
        <dbReference type="ARBA" id="ARBA00022771"/>
    </source>
</evidence>
<dbReference type="AlphaFoldDB" id="A0AAN9PTP8"/>
<evidence type="ECO:0000256" key="3">
    <source>
        <dbReference type="ARBA" id="ARBA00022833"/>
    </source>
</evidence>
<evidence type="ECO:0000313" key="7">
    <source>
        <dbReference type="EMBL" id="KAK7310326.1"/>
    </source>
</evidence>
<dbReference type="PANTHER" id="PTHR47094:SF1">
    <property type="entry name" value="RING-TYPE E3 UBIQUITIN TRANSFERASE"/>
    <property type="match status" value="1"/>
</dbReference>
<dbReference type="InterPro" id="IPR049627">
    <property type="entry name" value="SLX8"/>
</dbReference>
<dbReference type="GO" id="GO:0006511">
    <property type="term" value="P:ubiquitin-dependent protein catabolic process"/>
    <property type="evidence" value="ECO:0007669"/>
    <property type="project" value="TreeGrafter"/>
</dbReference>
<feature type="region of interest" description="Disordered" evidence="5">
    <location>
        <begin position="63"/>
        <end position="126"/>
    </location>
</feature>
<feature type="domain" description="RING-type" evidence="6">
    <location>
        <begin position="133"/>
        <end position="170"/>
    </location>
</feature>
<dbReference type="PROSITE" id="PS50089">
    <property type="entry name" value="ZF_RING_2"/>
    <property type="match status" value="1"/>
</dbReference>
<dbReference type="Pfam" id="PF13923">
    <property type="entry name" value="zf-C3HC4_2"/>
    <property type="match status" value="1"/>
</dbReference>
<evidence type="ECO:0000256" key="5">
    <source>
        <dbReference type="SAM" id="MobiDB-lite"/>
    </source>
</evidence>
<evidence type="ECO:0000259" key="6">
    <source>
        <dbReference type="PROSITE" id="PS50089"/>
    </source>
</evidence>
<feature type="compositionally biased region" description="Basic and acidic residues" evidence="5">
    <location>
        <begin position="116"/>
        <end position="126"/>
    </location>
</feature>
<keyword evidence="3" id="KW-0862">Zinc</keyword>
<dbReference type="GO" id="GO:0033768">
    <property type="term" value="C:SUMO-targeted ubiquitin ligase complex"/>
    <property type="evidence" value="ECO:0007669"/>
    <property type="project" value="TreeGrafter"/>
</dbReference>
<feature type="compositionally biased region" description="Polar residues" evidence="5">
    <location>
        <begin position="98"/>
        <end position="113"/>
    </location>
</feature>
<dbReference type="InterPro" id="IPR013083">
    <property type="entry name" value="Znf_RING/FYVE/PHD"/>
</dbReference>
<name>A0AAN9PTP8_CLITE</name>
<dbReference type="PROSITE" id="PS00518">
    <property type="entry name" value="ZF_RING_1"/>
    <property type="match status" value="1"/>
</dbReference>
<dbReference type="GO" id="GO:0061630">
    <property type="term" value="F:ubiquitin protein ligase activity"/>
    <property type="evidence" value="ECO:0007669"/>
    <property type="project" value="InterPro"/>
</dbReference>
<dbReference type="SUPFAM" id="SSF57850">
    <property type="entry name" value="RING/U-box"/>
    <property type="match status" value="1"/>
</dbReference>
<evidence type="ECO:0000256" key="4">
    <source>
        <dbReference type="PROSITE-ProRule" id="PRU00175"/>
    </source>
</evidence>
<evidence type="ECO:0000256" key="1">
    <source>
        <dbReference type="ARBA" id="ARBA00022723"/>
    </source>
</evidence>
<evidence type="ECO:0000313" key="8">
    <source>
        <dbReference type="Proteomes" id="UP001359559"/>
    </source>
</evidence>
<dbReference type="InterPro" id="IPR001841">
    <property type="entry name" value="Znf_RING"/>
</dbReference>
<dbReference type="GO" id="GO:0140082">
    <property type="term" value="F:SUMO-ubiquitin ligase activity"/>
    <property type="evidence" value="ECO:0007669"/>
    <property type="project" value="TreeGrafter"/>
</dbReference>
<keyword evidence="2 4" id="KW-0863">Zinc-finger</keyword>
<dbReference type="SMART" id="SM00184">
    <property type="entry name" value="RING"/>
    <property type="match status" value="1"/>
</dbReference>
<comment type="caution">
    <text evidence="7">The sequence shown here is derived from an EMBL/GenBank/DDBJ whole genome shotgun (WGS) entry which is preliminary data.</text>
</comment>
<reference evidence="7 8" key="1">
    <citation type="submission" date="2024-01" db="EMBL/GenBank/DDBJ databases">
        <title>The genomes of 5 underutilized Papilionoideae crops provide insights into root nodulation and disease resistance.</title>
        <authorList>
            <person name="Yuan L."/>
        </authorList>
    </citation>
    <scope>NUCLEOTIDE SEQUENCE [LARGE SCALE GENOMIC DNA]</scope>
    <source>
        <strain evidence="7">LY-2023</strain>
        <tissue evidence="7">Leaf</tissue>
    </source>
</reference>
<gene>
    <name evidence="7" type="ORF">RJT34_07775</name>
</gene>
<sequence length="193" mass="21763">MSSHPVRSWRRRNLDLNFEPRNLDLNFEPPIEDDEEHETGQSSPQQPEVPIIDVEAIDDDVVESSPRSFAQATSNSRRVRRRSNVMDLESEDQHNETDLQNQTIINSGSSIPLNENAKKSPERQPPKEPVFNCPICVAPFTEEMSTRCGHIFCNKCITSAISAEAKCPTCGKKVTLRDLIRVFFPATIDASLL</sequence>
<proteinExistence type="predicted"/>
<dbReference type="GO" id="GO:0032183">
    <property type="term" value="F:SUMO binding"/>
    <property type="evidence" value="ECO:0007669"/>
    <property type="project" value="TreeGrafter"/>
</dbReference>